<keyword evidence="6" id="KW-0460">Magnesium</keyword>
<dbReference type="CDD" id="cd18732">
    <property type="entry name" value="PIN_MtVapC4-C5_like"/>
    <property type="match status" value="1"/>
</dbReference>
<keyword evidence="3" id="KW-0540">Nuclease</keyword>
<evidence type="ECO:0000256" key="3">
    <source>
        <dbReference type="ARBA" id="ARBA00022722"/>
    </source>
</evidence>
<evidence type="ECO:0000256" key="6">
    <source>
        <dbReference type="ARBA" id="ARBA00022842"/>
    </source>
</evidence>
<dbReference type="PANTHER" id="PTHR33653:SF1">
    <property type="entry name" value="RIBONUCLEASE VAPC2"/>
    <property type="match status" value="1"/>
</dbReference>
<evidence type="ECO:0000256" key="7">
    <source>
        <dbReference type="ARBA" id="ARBA00038093"/>
    </source>
</evidence>
<evidence type="ECO:0008006" key="10">
    <source>
        <dbReference type="Google" id="ProtNLM"/>
    </source>
</evidence>
<keyword evidence="9" id="KW-1185">Reference proteome</keyword>
<keyword evidence="5" id="KW-0378">Hydrolase</keyword>
<dbReference type="PANTHER" id="PTHR33653">
    <property type="entry name" value="RIBONUCLEASE VAPC2"/>
    <property type="match status" value="1"/>
</dbReference>
<dbReference type="RefSeq" id="WP_270122054.1">
    <property type="nucleotide sequence ID" value="NZ_BAAASX010000004.1"/>
</dbReference>
<evidence type="ECO:0000256" key="2">
    <source>
        <dbReference type="ARBA" id="ARBA00022649"/>
    </source>
</evidence>
<keyword evidence="2" id="KW-1277">Toxin-antitoxin system</keyword>
<organism evidence="8 9">
    <name type="scientific">Glycomyces rutgersensis</name>
    <dbReference type="NCBI Taxonomy" id="58115"/>
    <lineage>
        <taxon>Bacteria</taxon>
        <taxon>Bacillati</taxon>
        <taxon>Actinomycetota</taxon>
        <taxon>Actinomycetes</taxon>
        <taxon>Glycomycetales</taxon>
        <taxon>Glycomycetaceae</taxon>
        <taxon>Glycomyces</taxon>
    </lineage>
</organism>
<comment type="cofactor">
    <cofactor evidence="1">
        <name>Mg(2+)</name>
        <dbReference type="ChEBI" id="CHEBI:18420"/>
    </cofactor>
</comment>
<dbReference type="SUPFAM" id="SSF88723">
    <property type="entry name" value="PIN domain-like"/>
    <property type="match status" value="1"/>
</dbReference>
<comment type="caution">
    <text evidence="8">The sequence shown here is derived from an EMBL/GenBank/DDBJ whole genome shotgun (WGS) entry which is preliminary data.</text>
</comment>
<reference evidence="9" key="1">
    <citation type="journal article" date="2019" name="Int. J. Syst. Evol. Microbiol.">
        <title>The Global Catalogue of Microorganisms (GCM) 10K type strain sequencing project: providing services to taxonomists for standard genome sequencing and annotation.</title>
        <authorList>
            <consortium name="The Broad Institute Genomics Platform"/>
            <consortium name="The Broad Institute Genome Sequencing Center for Infectious Disease"/>
            <person name="Wu L."/>
            <person name="Ma J."/>
        </authorList>
    </citation>
    <scope>NUCLEOTIDE SEQUENCE [LARGE SCALE GENOMIC DNA]</scope>
    <source>
        <strain evidence="9">JCM 6238</strain>
    </source>
</reference>
<comment type="similarity">
    <text evidence="7">Belongs to the PINc/VapC protein family.</text>
</comment>
<name>A0ABP5SV28_9ACTN</name>
<evidence type="ECO:0000256" key="1">
    <source>
        <dbReference type="ARBA" id="ARBA00001946"/>
    </source>
</evidence>
<dbReference type="InterPro" id="IPR029060">
    <property type="entry name" value="PIN-like_dom_sf"/>
</dbReference>
<keyword evidence="4" id="KW-0479">Metal-binding</keyword>
<evidence type="ECO:0000313" key="8">
    <source>
        <dbReference type="EMBL" id="GAA2337040.1"/>
    </source>
</evidence>
<sequence>MTEPRGVLDTCTYIDVVEIDPKLLPAIPELTAITLTELHQGVAMARTATSRALRLEVLNSAIDEFEPLPYDGEAASRFGTLATLTVEQGRSPKPRQMDLMIAAVASVHELPLYTRNPEDFKGLESLVRVVGV</sequence>
<gene>
    <name evidence="8" type="ORF">GCM10010403_31560</name>
</gene>
<dbReference type="Proteomes" id="UP001501584">
    <property type="component" value="Unassembled WGS sequence"/>
</dbReference>
<dbReference type="Gene3D" id="3.40.50.1010">
    <property type="entry name" value="5'-nuclease"/>
    <property type="match status" value="1"/>
</dbReference>
<accession>A0ABP5SV28</accession>
<dbReference type="InterPro" id="IPR050556">
    <property type="entry name" value="Type_II_TA_system_RNase"/>
</dbReference>
<protein>
    <recommendedName>
        <fullName evidence="10">PIN domain-containing protein</fullName>
    </recommendedName>
</protein>
<dbReference type="EMBL" id="BAAASX010000004">
    <property type="protein sequence ID" value="GAA2337040.1"/>
    <property type="molecule type" value="Genomic_DNA"/>
</dbReference>
<evidence type="ECO:0000313" key="9">
    <source>
        <dbReference type="Proteomes" id="UP001501584"/>
    </source>
</evidence>
<proteinExistence type="inferred from homology"/>
<evidence type="ECO:0000256" key="4">
    <source>
        <dbReference type="ARBA" id="ARBA00022723"/>
    </source>
</evidence>
<evidence type="ECO:0000256" key="5">
    <source>
        <dbReference type="ARBA" id="ARBA00022801"/>
    </source>
</evidence>